<comment type="caution">
    <text evidence="1">The sequence shown here is derived from an EMBL/GenBank/DDBJ whole genome shotgun (WGS) entry which is preliminary data.</text>
</comment>
<reference evidence="1" key="1">
    <citation type="submission" date="2023-04" db="EMBL/GenBank/DDBJ databases">
        <title>A chromosome-level genome assembly of the parasitoid wasp Eretmocerus hayati.</title>
        <authorList>
            <person name="Zhong Y."/>
            <person name="Liu S."/>
            <person name="Liu Y."/>
        </authorList>
    </citation>
    <scope>NUCLEOTIDE SEQUENCE</scope>
    <source>
        <strain evidence="1">ZJU_SS_LIU_2023</strain>
    </source>
</reference>
<accession>A0ACC2PP81</accession>
<sequence>MHNQRVFVERLKRKLNTYDPPDDENVANKSEKGCESCDDEEDAETGYGFNVESSTVPTEENDAKSQDREQGKQLARFGMGQNQGSDYDFESENEGKSVAAKLAKNVGRTKKMKTPSKVSSDQPPTEQIITSRSKRRITAAKTGKYIDYDCS</sequence>
<dbReference type="Proteomes" id="UP001239111">
    <property type="component" value="Chromosome 1"/>
</dbReference>
<organism evidence="1 2">
    <name type="scientific">Eretmocerus hayati</name>
    <dbReference type="NCBI Taxonomy" id="131215"/>
    <lineage>
        <taxon>Eukaryota</taxon>
        <taxon>Metazoa</taxon>
        <taxon>Ecdysozoa</taxon>
        <taxon>Arthropoda</taxon>
        <taxon>Hexapoda</taxon>
        <taxon>Insecta</taxon>
        <taxon>Pterygota</taxon>
        <taxon>Neoptera</taxon>
        <taxon>Endopterygota</taxon>
        <taxon>Hymenoptera</taxon>
        <taxon>Apocrita</taxon>
        <taxon>Proctotrupomorpha</taxon>
        <taxon>Chalcidoidea</taxon>
        <taxon>Aphelinidae</taxon>
        <taxon>Aphelininae</taxon>
        <taxon>Eretmocerus</taxon>
    </lineage>
</organism>
<evidence type="ECO:0000313" key="2">
    <source>
        <dbReference type="Proteomes" id="UP001239111"/>
    </source>
</evidence>
<evidence type="ECO:0000313" key="1">
    <source>
        <dbReference type="EMBL" id="KAJ8684838.1"/>
    </source>
</evidence>
<dbReference type="EMBL" id="CM056741">
    <property type="protein sequence ID" value="KAJ8684838.1"/>
    <property type="molecule type" value="Genomic_DNA"/>
</dbReference>
<keyword evidence="2" id="KW-1185">Reference proteome</keyword>
<name>A0ACC2PP81_9HYME</name>
<gene>
    <name evidence="1" type="ORF">QAD02_020631</name>
</gene>
<proteinExistence type="predicted"/>
<protein>
    <submittedName>
        <fullName evidence="1">Uncharacterized protein</fullName>
    </submittedName>
</protein>